<evidence type="ECO:0000259" key="13">
    <source>
        <dbReference type="Pfam" id="PF17657"/>
    </source>
</evidence>
<dbReference type="InterPro" id="IPR029460">
    <property type="entry name" value="DNAPol_HHH"/>
</dbReference>
<accession>A0AAW8PXE4</accession>
<feature type="domain" description="PHP" evidence="10">
    <location>
        <begin position="8"/>
        <end position="71"/>
    </location>
</feature>
<dbReference type="Gene3D" id="1.10.10.1600">
    <property type="entry name" value="Bacterial DNA polymerase III alpha subunit, thumb domain"/>
    <property type="match status" value="1"/>
</dbReference>
<dbReference type="Gene3D" id="1.10.150.870">
    <property type="match status" value="1"/>
</dbReference>
<dbReference type="EMBL" id="JAUHGG010000003">
    <property type="protein sequence ID" value="MDS1820901.1"/>
    <property type="molecule type" value="Genomic_DNA"/>
</dbReference>
<evidence type="ECO:0000259" key="12">
    <source>
        <dbReference type="Pfam" id="PF14579"/>
    </source>
</evidence>
<evidence type="ECO:0000259" key="11">
    <source>
        <dbReference type="Pfam" id="PF07733"/>
    </source>
</evidence>
<dbReference type="GO" id="GO:0006260">
    <property type="term" value="P:DNA replication"/>
    <property type="evidence" value="ECO:0007669"/>
    <property type="project" value="UniProtKB-KW"/>
</dbReference>
<comment type="caution">
    <text evidence="14">The sequence shown here is derived from an EMBL/GenBank/DDBJ whole genome shotgun (WGS) entry which is preliminary data.</text>
</comment>
<name>A0AAW8PXE4_VIBPH</name>
<keyword evidence="3 14" id="KW-0808">Transferase</keyword>
<evidence type="ECO:0000256" key="9">
    <source>
        <dbReference type="SAM" id="MobiDB-lite"/>
    </source>
</evidence>
<dbReference type="InterPro" id="IPR041931">
    <property type="entry name" value="DNA_pol3_alpha_thumb_dom"/>
</dbReference>
<evidence type="ECO:0000313" key="14">
    <source>
        <dbReference type="EMBL" id="MDS1820901.1"/>
    </source>
</evidence>
<keyword evidence="4 14" id="KW-0548">Nucleotidyltransferase</keyword>
<feature type="domain" description="DNA polymerase III alpha subunit finger" evidence="13">
    <location>
        <begin position="966"/>
        <end position="1135"/>
    </location>
</feature>
<dbReference type="GO" id="GO:0003887">
    <property type="term" value="F:DNA-directed DNA polymerase activity"/>
    <property type="evidence" value="ECO:0007669"/>
    <property type="project" value="UniProtKB-KW"/>
</dbReference>
<evidence type="ECO:0000256" key="6">
    <source>
        <dbReference type="ARBA" id="ARBA00022932"/>
    </source>
</evidence>
<feature type="compositionally biased region" description="Basic residues" evidence="9">
    <location>
        <begin position="1665"/>
        <end position="1675"/>
    </location>
</feature>
<dbReference type="RefSeq" id="WP_311019683.1">
    <property type="nucleotide sequence ID" value="NZ_JAUHGG010000003.1"/>
</dbReference>
<dbReference type="InterPro" id="IPR010994">
    <property type="entry name" value="RuvA_2-like"/>
</dbReference>
<feature type="domain" description="DNA polymerase helix-hairpin-helix motif" evidence="12">
    <location>
        <begin position="1209"/>
        <end position="1295"/>
    </location>
</feature>
<evidence type="ECO:0000256" key="4">
    <source>
        <dbReference type="ARBA" id="ARBA00022695"/>
    </source>
</evidence>
<dbReference type="Pfam" id="PF14579">
    <property type="entry name" value="HHH_6"/>
    <property type="match status" value="1"/>
</dbReference>
<evidence type="ECO:0000256" key="8">
    <source>
        <dbReference type="SAM" id="Coils"/>
    </source>
</evidence>
<dbReference type="SUPFAM" id="SSF47781">
    <property type="entry name" value="RuvA domain 2-like"/>
    <property type="match status" value="1"/>
</dbReference>
<feature type="region of interest" description="Disordered" evidence="9">
    <location>
        <begin position="1655"/>
        <end position="1675"/>
    </location>
</feature>
<dbReference type="InterPro" id="IPR040982">
    <property type="entry name" value="DNA_pol3_finger"/>
</dbReference>
<evidence type="ECO:0000256" key="3">
    <source>
        <dbReference type="ARBA" id="ARBA00022679"/>
    </source>
</evidence>
<dbReference type="PANTHER" id="PTHR32294:SF0">
    <property type="entry name" value="DNA POLYMERASE III SUBUNIT ALPHA"/>
    <property type="match status" value="1"/>
</dbReference>
<dbReference type="Pfam" id="PF07733">
    <property type="entry name" value="DNA_pol3_alpha"/>
    <property type="match status" value="1"/>
</dbReference>
<dbReference type="InterPro" id="IPR004013">
    <property type="entry name" value="PHP_dom"/>
</dbReference>
<reference evidence="14" key="1">
    <citation type="submission" date="2023-06" db="EMBL/GenBank/DDBJ databases">
        <title>Genomic Diversity of Vibrio spp. and Metagenomic Analysis of Pathogens in Florida Gulf Coastal Waters Following Hurricane Ian.</title>
        <authorList>
            <person name="Brumfield K.D."/>
        </authorList>
    </citation>
    <scope>NUCLEOTIDE SEQUENCE</scope>
    <source>
        <strain evidence="14">WBS2B-138</strain>
    </source>
</reference>
<evidence type="ECO:0000259" key="10">
    <source>
        <dbReference type="Pfam" id="PF02811"/>
    </source>
</evidence>
<proteinExistence type="predicted"/>
<dbReference type="GO" id="GO:0008408">
    <property type="term" value="F:3'-5' exonuclease activity"/>
    <property type="evidence" value="ECO:0007669"/>
    <property type="project" value="InterPro"/>
</dbReference>
<dbReference type="Pfam" id="PF02811">
    <property type="entry name" value="PHP"/>
    <property type="match status" value="1"/>
</dbReference>
<sequence length="1675" mass="187687">MTDFAIIRTDHSLHEGSGKSKDYVGFAAANGIKTLVMADRTMLSDGIGFYKKCLEYSINPVMGALLSVYDPKRVYAAQSSRNGGFFSLLYQYLTALIGEDASEEYVSKYFTEIEGGIVAPLRKRAISAPKATSTQQKESLLFAINAASILGLSSIEKQAESQSKQLGYSGAASKKKLSDDSRKTFFGETELDEERVSGYLKAFPVLYSEIKVGSQPSFTSSDKWGEFIDQYVIPSYKLWAKAIEVKKGDKLNKQDIAFSTYLESIAKVHAKFKFSFDDEYARSVTSDFLGLSKSGLSVTSEAMDDLLGEQPPMSILELKLTAKNTEATCHEVLFAEIYSHMQASASSEEGTVFSLIDSVGSNVTLAQNKLDLTALYAEAFLMYWVKETAGSFKPIPVSDEMTSLEKRELQLHALYPVLLEAAADYKDKNESCYSDITLFANTQEGFLNIKRLISLSYMEGQSSDLIETKGDKRKVNSYPKLPIERLREFSDGLVAIIGLQNDEVDKAFRYKTDMGSAFEYYEDIFGSKNVLVGIQRSTTQEDGEYLVSVEAARNSALVEHASSRGLVAFAMNNAFFLRKDDYEVMDNKAAMLLDEYVNSPSRTKNYFHGHYLKSPEELSEIFSDTPTLLNNTSKLAEYLGIGNHLDITLDHPVLPNFPIPDGFDETTYMKHLAEEGMWEKFNFNTLRDYKVDSFDDLSEEQTQEVESLKEVFRKRLDYEVEIIGNMGFSGYFLIVADFIVWGKSNGVPIGPGRGSGAGSIVAYGLNITDIDPIKYGLLFERFLNPERVSMPDFDVDFGSGFHPETGEPVNRDSVIAYVQNKYNNPDSLFPSVGQIATHGLIAAKSGIKKLAKTRFLLPSFSDQLTKLFPDAPEVKISDCLEIPEVMFRKEREREVHELMELTSRMEGLKQNSGVHAGGVVIAPTEMVDFTPFHIDTRDTSKIIAQFDKNDVETAGLVKFDFLGLANLTTIEYARKYIRLFKGVDIDMSKIDYGDKDTFDLLRTGNSHGVFQVESDGMRKLLRKISCDNMEDLSALLALYRPGPLQSGMVDNFIDRKHGREIISYPDATYQHDCLKPILEPTYGIILYQEQVMQCAQAMSGYTLGGADLLRRAMGKKKPEEMAKQREVFQEGAVTQGIDSELSMKIFDLIEKFAGYGFNKSHSMAYAHVTFQTAYLKTHFTREYMAALLTDQSSNPDKLKATLVDCNRNGITILPPDVNRSDTEFLPEGENAIRYGLLAIKGVGEDKLKAILDERERNGEFKSVEDLRKRCGGKFDKKVAEGLLFAGALDSLETARDLPEDALRKENELATSEKTTPKLEGLKSDFFAKKHEKDSLVRQGTDLREMISSVISYYGERYGLTVSSHTAMDNKALGETAAYLIKEIPLMVDKGADKFSVSEDVKNLETQLRRRNELANNFRKVNSELEAIESQLNAEKDRLSSGGEAQTSDEGERLVSFDKRAYLWADIEAIVMNLTVANLAKAESFEKALNSIDYKVIERFSDAYRLKQEMGYLAYYVSGHPFDIDNLRVRLSQSFGNTPISQLSYPATEGLEEAERREVERSTAPSRVAGVIASIRQIKIKKETSKNFGRDMAFLVLDDSFGEMTVMVLPDMFDLIKSNLFIGAPMAIEGVVLRDNYADDDSMTVTPWVVYDPQNPENEIYENRPKGRYNKKGNGR</sequence>
<dbReference type="Pfam" id="PF17657">
    <property type="entry name" value="DNA_pol3_finger"/>
    <property type="match status" value="1"/>
</dbReference>
<dbReference type="PANTHER" id="PTHR32294">
    <property type="entry name" value="DNA POLYMERASE III SUBUNIT ALPHA"/>
    <property type="match status" value="1"/>
</dbReference>
<feature type="domain" description="Bacterial DNA polymerase III alpha subunit NTPase" evidence="11">
    <location>
        <begin position="694"/>
        <end position="963"/>
    </location>
</feature>
<dbReference type="NCBIfam" id="TIGR00594">
    <property type="entry name" value="polc"/>
    <property type="match status" value="1"/>
</dbReference>
<evidence type="ECO:0000256" key="1">
    <source>
        <dbReference type="ARBA" id="ARBA00012417"/>
    </source>
</evidence>
<protein>
    <recommendedName>
        <fullName evidence="2">DNA polymerase III subunit alpha</fullName>
        <ecNumber evidence="1">2.7.7.7</ecNumber>
    </recommendedName>
</protein>
<comment type="catalytic activity">
    <reaction evidence="7">
        <text>DNA(n) + a 2'-deoxyribonucleoside 5'-triphosphate = DNA(n+1) + diphosphate</text>
        <dbReference type="Rhea" id="RHEA:22508"/>
        <dbReference type="Rhea" id="RHEA-COMP:17339"/>
        <dbReference type="Rhea" id="RHEA-COMP:17340"/>
        <dbReference type="ChEBI" id="CHEBI:33019"/>
        <dbReference type="ChEBI" id="CHEBI:61560"/>
        <dbReference type="ChEBI" id="CHEBI:173112"/>
        <dbReference type="EC" id="2.7.7.7"/>
    </reaction>
</comment>
<feature type="coiled-coil region" evidence="8">
    <location>
        <begin position="1403"/>
        <end position="1437"/>
    </location>
</feature>
<evidence type="ECO:0000313" key="15">
    <source>
        <dbReference type="Proteomes" id="UP001253193"/>
    </source>
</evidence>
<dbReference type="Proteomes" id="UP001253193">
    <property type="component" value="Unassembled WGS sequence"/>
</dbReference>
<keyword evidence="5" id="KW-0235">DNA replication</keyword>
<keyword evidence="8" id="KW-0175">Coiled coil</keyword>
<keyword evidence="6" id="KW-0239">DNA-directed DNA polymerase</keyword>
<organism evidence="14 15">
    <name type="scientific">Vibrio parahaemolyticus</name>
    <dbReference type="NCBI Taxonomy" id="670"/>
    <lineage>
        <taxon>Bacteria</taxon>
        <taxon>Pseudomonadati</taxon>
        <taxon>Pseudomonadota</taxon>
        <taxon>Gammaproteobacteria</taxon>
        <taxon>Vibrionales</taxon>
        <taxon>Vibrionaceae</taxon>
        <taxon>Vibrio</taxon>
    </lineage>
</organism>
<dbReference type="EC" id="2.7.7.7" evidence="1"/>
<evidence type="ECO:0000256" key="2">
    <source>
        <dbReference type="ARBA" id="ARBA00019114"/>
    </source>
</evidence>
<gene>
    <name evidence="14" type="primary">dnaE</name>
    <name evidence="14" type="ORF">QX249_09555</name>
</gene>
<dbReference type="InterPro" id="IPR004805">
    <property type="entry name" value="DnaE2/DnaE/PolC"/>
</dbReference>
<dbReference type="InterPro" id="IPR011708">
    <property type="entry name" value="DNA_pol3_alpha_NTPase_dom"/>
</dbReference>
<evidence type="ECO:0000256" key="5">
    <source>
        <dbReference type="ARBA" id="ARBA00022705"/>
    </source>
</evidence>
<evidence type="ECO:0000256" key="7">
    <source>
        <dbReference type="ARBA" id="ARBA00049244"/>
    </source>
</evidence>
<dbReference type="Gene3D" id="3.20.20.140">
    <property type="entry name" value="Metal-dependent hydrolases"/>
    <property type="match status" value="2"/>
</dbReference>
<dbReference type="CDD" id="cd04485">
    <property type="entry name" value="DnaE_OBF"/>
    <property type="match status" value="1"/>
</dbReference>